<dbReference type="Pfam" id="PF00534">
    <property type="entry name" value="Glycos_transf_1"/>
    <property type="match status" value="1"/>
</dbReference>
<evidence type="ECO:0000313" key="8">
    <source>
        <dbReference type="Proteomes" id="UP001329313"/>
    </source>
</evidence>
<dbReference type="AlphaFoldDB" id="A0AAU0MF86"/>
<dbReference type="GO" id="GO:1901137">
    <property type="term" value="P:carbohydrate derivative biosynthetic process"/>
    <property type="evidence" value="ECO:0007669"/>
    <property type="project" value="UniProtKB-ARBA"/>
</dbReference>
<feature type="domain" description="Glycosyl transferase family 1" evidence="5">
    <location>
        <begin position="199"/>
        <end position="342"/>
    </location>
</feature>
<feature type="domain" description="Glycosyltransferase subfamily 4-like N-terminal" evidence="6">
    <location>
        <begin position="15"/>
        <end position="181"/>
    </location>
</feature>
<gene>
    <name evidence="7" type="ORF">RYJ27_07890</name>
</gene>
<keyword evidence="3 7" id="KW-0808">Transferase</keyword>
<dbReference type="PANTHER" id="PTHR45947">
    <property type="entry name" value="SULFOQUINOVOSYL TRANSFERASE SQD2"/>
    <property type="match status" value="1"/>
</dbReference>
<dbReference type="CDD" id="cd03814">
    <property type="entry name" value="GT4-like"/>
    <property type="match status" value="1"/>
</dbReference>
<organism evidence="7 8">
    <name type="scientific">Microbacterium limosum</name>
    <dbReference type="NCBI Taxonomy" id="3079935"/>
    <lineage>
        <taxon>Bacteria</taxon>
        <taxon>Bacillati</taxon>
        <taxon>Actinomycetota</taxon>
        <taxon>Actinomycetes</taxon>
        <taxon>Micrococcales</taxon>
        <taxon>Microbacteriaceae</taxon>
        <taxon>Microbacterium</taxon>
    </lineage>
</organism>
<feature type="region of interest" description="Disordered" evidence="4">
    <location>
        <begin position="379"/>
        <end position="399"/>
    </location>
</feature>
<evidence type="ECO:0000256" key="4">
    <source>
        <dbReference type="SAM" id="MobiDB-lite"/>
    </source>
</evidence>
<dbReference type="Pfam" id="PF13439">
    <property type="entry name" value="Glyco_transf_4"/>
    <property type="match status" value="1"/>
</dbReference>
<protein>
    <recommendedName>
        <fullName evidence="1">D-inositol 3-phosphate glycosyltransferase</fullName>
    </recommendedName>
</protein>
<dbReference type="GO" id="GO:0016758">
    <property type="term" value="F:hexosyltransferase activity"/>
    <property type="evidence" value="ECO:0007669"/>
    <property type="project" value="TreeGrafter"/>
</dbReference>
<dbReference type="EMBL" id="CP137080">
    <property type="protein sequence ID" value="WOQ68644.1"/>
    <property type="molecule type" value="Genomic_DNA"/>
</dbReference>
<dbReference type="InterPro" id="IPR001296">
    <property type="entry name" value="Glyco_trans_1"/>
</dbReference>
<keyword evidence="8" id="KW-1185">Reference proteome</keyword>
<accession>A0AAU0MF86</accession>
<feature type="compositionally biased region" description="Basic and acidic residues" evidence="4">
    <location>
        <begin position="386"/>
        <end position="399"/>
    </location>
</feature>
<dbReference type="RefSeq" id="WP_330169785.1">
    <property type="nucleotide sequence ID" value="NZ_CP137080.1"/>
</dbReference>
<evidence type="ECO:0000259" key="6">
    <source>
        <dbReference type="Pfam" id="PF13439"/>
    </source>
</evidence>
<evidence type="ECO:0000256" key="1">
    <source>
        <dbReference type="ARBA" id="ARBA00021292"/>
    </source>
</evidence>
<dbReference type="KEGG" id="mliy:RYJ27_07890"/>
<dbReference type="Gene3D" id="3.40.50.2000">
    <property type="entry name" value="Glycogen Phosphorylase B"/>
    <property type="match status" value="2"/>
</dbReference>
<dbReference type="PANTHER" id="PTHR45947:SF3">
    <property type="entry name" value="SULFOQUINOVOSYL TRANSFERASE SQD2"/>
    <property type="match status" value="1"/>
</dbReference>
<evidence type="ECO:0000313" key="7">
    <source>
        <dbReference type="EMBL" id="WOQ68644.1"/>
    </source>
</evidence>
<evidence type="ECO:0000256" key="2">
    <source>
        <dbReference type="ARBA" id="ARBA00022676"/>
    </source>
</evidence>
<evidence type="ECO:0000259" key="5">
    <source>
        <dbReference type="Pfam" id="PF00534"/>
    </source>
</evidence>
<dbReference type="SUPFAM" id="SSF53756">
    <property type="entry name" value="UDP-Glycosyltransferase/glycogen phosphorylase"/>
    <property type="match status" value="1"/>
</dbReference>
<sequence length="399" mass="42460">MKVALLAESFLPHMNGVTGSVLHVLRYLRAAGHETLVIAPRAGEIEADLHGARPALLRSVPLPAYPEVRIVFARTATLTRILREFRPDVIHLASPFVLGWQGVQAADALSVPSVAVYQTDVTAYAHKYGVAGAAPLVAGHIARLHRRATLTLAPSSAARAQLEGIGVDRIRTWARGVDAARFAPSRRDEAWRRLVGAGRMLVGYAGRLAAEKQVEDLAALADIPGVKLVVVGEGPARARLEALLPDAHFTGFLGGDALAEAVASLDVFVHPGEHETFCQGVQEALASGVPVVATGRGGPLDLVRSSIDGWLYRPGDLGDLRLRVSDLVGDQAKRAAFGVAARAGVRDRTWEALGAQLVGHYEEAIRLRPLDEALVVLPGRGGSDSRSLRRPDTRATDSA</sequence>
<dbReference type="InterPro" id="IPR050194">
    <property type="entry name" value="Glycosyltransferase_grp1"/>
</dbReference>
<keyword evidence="2 7" id="KW-0328">Glycosyltransferase</keyword>
<evidence type="ECO:0000256" key="3">
    <source>
        <dbReference type="ARBA" id="ARBA00022679"/>
    </source>
</evidence>
<dbReference type="Proteomes" id="UP001329313">
    <property type="component" value="Chromosome"/>
</dbReference>
<dbReference type="InterPro" id="IPR028098">
    <property type="entry name" value="Glyco_trans_4-like_N"/>
</dbReference>
<reference evidence="7 8" key="1">
    <citation type="submission" date="2023-10" db="EMBL/GenBank/DDBJ databases">
        <title>Y20.</title>
        <authorList>
            <person name="Zhang G."/>
            <person name="Ding Y."/>
        </authorList>
    </citation>
    <scope>NUCLEOTIDE SEQUENCE [LARGE SCALE GENOMIC DNA]</scope>
    <source>
        <strain evidence="7 8">Y20</strain>
    </source>
</reference>
<proteinExistence type="predicted"/>
<name>A0AAU0MF86_9MICO</name>